<feature type="region of interest" description="Disordered" evidence="1">
    <location>
        <begin position="50"/>
        <end position="96"/>
    </location>
</feature>
<evidence type="ECO:0000313" key="2">
    <source>
        <dbReference type="EMBL" id="TFK30539.1"/>
    </source>
</evidence>
<gene>
    <name evidence="2" type="ORF">FA15DRAFT_662512</name>
</gene>
<feature type="region of interest" description="Disordered" evidence="1">
    <location>
        <begin position="515"/>
        <end position="541"/>
    </location>
</feature>
<dbReference type="Proteomes" id="UP000307440">
    <property type="component" value="Unassembled WGS sequence"/>
</dbReference>
<dbReference type="STRING" id="230819.A0A5C3LBU2"/>
<feature type="region of interest" description="Disordered" evidence="1">
    <location>
        <begin position="211"/>
        <end position="385"/>
    </location>
</feature>
<feature type="compositionally biased region" description="Basic residues" evidence="1">
    <location>
        <begin position="600"/>
        <end position="609"/>
    </location>
</feature>
<dbReference type="OrthoDB" id="2333993at2759"/>
<feature type="region of interest" description="Disordered" evidence="1">
    <location>
        <begin position="407"/>
        <end position="440"/>
    </location>
</feature>
<feature type="region of interest" description="Disordered" evidence="1">
    <location>
        <begin position="579"/>
        <end position="609"/>
    </location>
</feature>
<accession>A0A5C3LBU2</accession>
<feature type="compositionally biased region" description="Pro residues" evidence="1">
    <location>
        <begin position="319"/>
        <end position="329"/>
    </location>
</feature>
<keyword evidence="3" id="KW-1185">Reference proteome</keyword>
<sequence>MSESRVPLGPSLSFSANSANSASSIVAKLAKRRISSTSALEFFAPAAKSFQPLPYTPHAPYGQSDGRSKSFPTRQQSRSHDSLAIPGMDPQPNDPDVVFLHPPFNDFPNSHQHPEGISYQVMADNPEWFLDPNDFASATNNSTTAIPYPNILEPPRGWCPAKKKDLKDRGSEGWPEGEEPRLRCTFCRRTYAGVNAKSMWRRHVYEKHKIAMSNRRDGNDRPRGRGSGKENKQSEPSRSREEPHDQILSLQVAPQTEPENTSHKSRFRSTMKPTITIKPDSARKAQVSHSEASSSATQIEDLPTEDVPELKRPTSDGPHPTPPTSPQPPLTSDHDDSKVIDHEPTLSPRAVVPASPYDPSVTPSFRHSPARLPSDQPWRFGSPSHPLHSATRNFSLTMLVREATTPSIKPTGLDSSPFMFRSSPTSTPNDVYSDELKTPSTSAIRTRGFPRSWLVRGPLGSPLEKHTRRLSRDFSPLTHGRKSGSMHKRTPSRLDDWFPSDLDFSLQPPWPAVFVNDGSPSKRTRPSIEPESPVVRRDTSAPIPLGIGLLDPFTLSEDPLSDDIEAEINEIVELDKKRDALNSSAKQRAPEASHECSPPPKKRRLSLKG</sequence>
<feature type="compositionally biased region" description="Basic and acidic residues" evidence="1">
    <location>
        <begin position="214"/>
        <end position="245"/>
    </location>
</feature>
<proteinExistence type="predicted"/>
<name>A0A5C3LBU2_COPMA</name>
<feature type="compositionally biased region" description="Polar residues" evidence="1">
    <location>
        <begin position="248"/>
        <end position="259"/>
    </location>
</feature>
<dbReference type="AlphaFoldDB" id="A0A5C3LBU2"/>
<dbReference type="EMBL" id="ML210146">
    <property type="protein sequence ID" value="TFK30539.1"/>
    <property type="molecule type" value="Genomic_DNA"/>
</dbReference>
<evidence type="ECO:0000256" key="1">
    <source>
        <dbReference type="SAM" id="MobiDB-lite"/>
    </source>
</evidence>
<feature type="compositionally biased region" description="Basic and acidic residues" evidence="1">
    <location>
        <begin position="332"/>
        <end position="344"/>
    </location>
</feature>
<organism evidence="2 3">
    <name type="scientific">Coprinopsis marcescibilis</name>
    <name type="common">Agaric fungus</name>
    <name type="synonym">Psathyrella marcescibilis</name>
    <dbReference type="NCBI Taxonomy" id="230819"/>
    <lineage>
        <taxon>Eukaryota</taxon>
        <taxon>Fungi</taxon>
        <taxon>Dikarya</taxon>
        <taxon>Basidiomycota</taxon>
        <taxon>Agaricomycotina</taxon>
        <taxon>Agaricomycetes</taxon>
        <taxon>Agaricomycetidae</taxon>
        <taxon>Agaricales</taxon>
        <taxon>Agaricineae</taxon>
        <taxon>Psathyrellaceae</taxon>
        <taxon>Coprinopsis</taxon>
    </lineage>
</organism>
<reference evidence="2 3" key="1">
    <citation type="journal article" date="2019" name="Nat. Ecol. Evol.">
        <title>Megaphylogeny resolves global patterns of mushroom evolution.</title>
        <authorList>
            <person name="Varga T."/>
            <person name="Krizsan K."/>
            <person name="Foldi C."/>
            <person name="Dima B."/>
            <person name="Sanchez-Garcia M."/>
            <person name="Sanchez-Ramirez S."/>
            <person name="Szollosi G.J."/>
            <person name="Szarkandi J.G."/>
            <person name="Papp V."/>
            <person name="Albert L."/>
            <person name="Andreopoulos W."/>
            <person name="Angelini C."/>
            <person name="Antonin V."/>
            <person name="Barry K.W."/>
            <person name="Bougher N.L."/>
            <person name="Buchanan P."/>
            <person name="Buyck B."/>
            <person name="Bense V."/>
            <person name="Catcheside P."/>
            <person name="Chovatia M."/>
            <person name="Cooper J."/>
            <person name="Damon W."/>
            <person name="Desjardin D."/>
            <person name="Finy P."/>
            <person name="Geml J."/>
            <person name="Haridas S."/>
            <person name="Hughes K."/>
            <person name="Justo A."/>
            <person name="Karasinski D."/>
            <person name="Kautmanova I."/>
            <person name="Kiss B."/>
            <person name="Kocsube S."/>
            <person name="Kotiranta H."/>
            <person name="LaButti K.M."/>
            <person name="Lechner B.E."/>
            <person name="Liimatainen K."/>
            <person name="Lipzen A."/>
            <person name="Lukacs Z."/>
            <person name="Mihaltcheva S."/>
            <person name="Morgado L.N."/>
            <person name="Niskanen T."/>
            <person name="Noordeloos M.E."/>
            <person name="Ohm R.A."/>
            <person name="Ortiz-Santana B."/>
            <person name="Ovrebo C."/>
            <person name="Racz N."/>
            <person name="Riley R."/>
            <person name="Savchenko A."/>
            <person name="Shiryaev A."/>
            <person name="Soop K."/>
            <person name="Spirin V."/>
            <person name="Szebenyi C."/>
            <person name="Tomsovsky M."/>
            <person name="Tulloss R.E."/>
            <person name="Uehling J."/>
            <person name="Grigoriev I.V."/>
            <person name="Vagvolgyi C."/>
            <person name="Papp T."/>
            <person name="Martin F.M."/>
            <person name="Miettinen O."/>
            <person name="Hibbett D.S."/>
            <person name="Nagy L.G."/>
        </authorList>
    </citation>
    <scope>NUCLEOTIDE SEQUENCE [LARGE SCALE GENOMIC DNA]</scope>
    <source>
        <strain evidence="2 3">CBS 121175</strain>
    </source>
</reference>
<evidence type="ECO:0000313" key="3">
    <source>
        <dbReference type="Proteomes" id="UP000307440"/>
    </source>
</evidence>
<protein>
    <submittedName>
        <fullName evidence="2">Uncharacterized protein</fullName>
    </submittedName>
</protein>
<feature type="compositionally biased region" description="Polar residues" evidence="1">
    <location>
        <begin position="287"/>
        <end position="298"/>
    </location>
</feature>